<evidence type="ECO:0000313" key="2">
    <source>
        <dbReference type="EMBL" id="MDX8153894.1"/>
    </source>
</evidence>
<feature type="compositionally biased region" description="Polar residues" evidence="1">
    <location>
        <begin position="137"/>
        <end position="153"/>
    </location>
</feature>
<evidence type="ECO:0000256" key="1">
    <source>
        <dbReference type="SAM" id="MobiDB-lite"/>
    </source>
</evidence>
<dbReference type="RefSeq" id="WP_319956043.1">
    <property type="nucleotide sequence ID" value="NZ_JAXAVX010000024.1"/>
</dbReference>
<protein>
    <recommendedName>
        <fullName evidence="4">Cell division protein FtsL</fullName>
    </recommendedName>
</protein>
<organism evidence="2 3">
    <name type="scientific">Patulibacter brassicae</name>
    <dbReference type="NCBI Taxonomy" id="1705717"/>
    <lineage>
        <taxon>Bacteria</taxon>
        <taxon>Bacillati</taxon>
        <taxon>Actinomycetota</taxon>
        <taxon>Thermoleophilia</taxon>
        <taxon>Solirubrobacterales</taxon>
        <taxon>Patulibacteraceae</taxon>
        <taxon>Patulibacter</taxon>
    </lineage>
</organism>
<feature type="region of interest" description="Disordered" evidence="1">
    <location>
        <begin position="124"/>
        <end position="203"/>
    </location>
</feature>
<dbReference type="Proteomes" id="UP001277761">
    <property type="component" value="Unassembled WGS sequence"/>
</dbReference>
<name>A0ABU4VPV3_9ACTN</name>
<keyword evidence="3" id="KW-1185">Reference proteome</keyword>
<evidence type="ECO:0008006" key="4">
    <source>
        <dbReference type="Google" id="ProtNLM"/>
    </source>
</evidence>
<accession>A0ABU4VPV3</accession>
<sequence length="203" mass="19880">MPLGGRLLRAALRLATLPLRLVVLVLSRLTGGRPWLALILLLGCGVIALHAKTLQINRAVAEREARVARLERSTSSLRSEVQRLGSTERVTRAGTQAGMITPDPDGIGYVDARRLDPARAAAAIAAPSGDWKPTPGLSAQNGDDVSGVSTGADTTAPSSIASPGSTATGGAPTGATGAAGTAGAAGATGATGAAGASGTGAGG</sequence>
<evidence type="ECO:0000313" key="3">
    <source>
        <dbReference type="Proteomes" id="UP001277761"/>
    </source>
</evidence>
<feature type="compositionally biased region" description="Low complexity" evidence="1">
    <location>
        <begin position="154"/>
        <end position="194"/>
    </location>
</feature>
<dbReference type="EMBL" id="JAXAVX010000024">
    <property type="protein sequence ID" value="MDX8153894.1"/>
    <property type="molecule type" value="Genomic_DNA"/>
</dbReference>
<gene>
    <name evidence="2" type="ORF">SK069_20010</name>
</gene>
<proteinExistence type="predicted"/>
<comment type="caution">
    <text evidence="2">The sequence shown here is derived from an EMBL/GenBank/DDBJ whole genome shotgun (WGS) entry which is preliminary data.</text>
</comment>
<reference evidence="2 3" key="1">
    <citation type="submission" date="2023-11" db="EMBL/GenBank/DDBJ databases">
        <authorList>
            <person name="Xu M."/>
            <person name="Jiang T."/>
        </authorList>
    </citation>
    <scope>NUCLEOTIDE SEQUENCE [LARGE SCALE GENOMIC DNA]</scope>
    <source>
        <strain evidence="2 3">SD</strain>
    </source>
</reference>